<evidence type="ECO:0008006" key="6">
    <source>
        <dbReference type="Google" id="ProtNLM"/>
    </source>
</evidence>
<reference evidence="4" key="2">
    <citation type="submission" date="2020-04" db="EMBL/GenBank/DDBJ databases">
        <authorList>
            <person name="Alexandrino P."/>
            <person name="Mendonca T."/>
            <person name="Guaman L."/>
            <person name="Cherix J."/>
            <person name="Lozano-Sakalauskas G."/>
            <person name="Fujita A."/>
            <person name="Filho E.R."/>
            <person name="Long P."/>
            <person name="Padilla G."/>
            <person name="Taciro M.K."/>
            <person name="Gomez J.G."/>
            <person name="Silva L.F."/>
            <person name="Torres M."/>
        </authorList>
    </citation>
    <scope>NUCLEOTIDE SEQUENCE</scope>
    <source>
        <strain evidence="4">LMG 19450</strain>
    </source>
</reference>
<organism evidence="4 5">
    <name type="scientific">Paraburkholderia sacchari</name>
    <dbReference type="NCBI Taxonomy" id="159450"/>
    <lineage>
        <taxon>Bacteria</taxon>
        <taxon>Pseudomonadati</taxon>
        <taxon>Pseudomonadota</taxon>
        <taxon>Betaproteobacteria</taxon>
        <taxon>Burkholderiales</taxon>
        <taxon>Burkholderiaceae</taxon>
        <taxon>Paraburkholderia</taxon>
    </lineage>
</organism>
<dbReference type="AlphaFoldDB" id="A0A8T6ZN21"/>
<dbReference type="Pfam" id="PF18974">
    <property type="entry name" value="DUF5710"/>
    <property type="match status" value="1"/>
</dbReference>
<feature type="domain" description="KfrB" evidence="2">
    <location>
        <begin position="495"/>
        <end position="547"/>
    </location>
</feature>
<keyword evidence="5" id="KW-1185">Reference proteome</keyword>
<dbReference type="CDD" id="cd01029">
    <property type="entry name" value="TOPRIM_primases"/>
    <property type="match status" value="1"/>
</dbReference>
<dbReference type="EMBL" id="JTDB02000015">
    <property type="protein sequence ID" value="NLP65514.1"/>
    <property type="molecule type" value="Genomic_DNA"/>
</dbReference>
<evidence type="ECO:0000313" key="5">
    <source>
        <dbReference type="Proteomes" id="UP000030460"/>
    </source>
</evidence>
<sequence>MTVPTPDAVTEESGVPTSETTPDAAGKRKGRRYIFVPKEDEFQRKEAHGLGAVYDGKKFAWFVPHGVDDAPFARWFNPPMALTEADLREQFAQACREAGLVYPGKKEKGGWTQTTVTTSRDQKALKGAYKVQFGDAPNGYISNLDTGYSQPWFPRGLVHSSEDREKHRQLLEVNRRQREDETAAERERASQRAAAKWATLQTAITHPYAERKQVGVFGLRLDGDRLVTPVADADGKVWSLQYIDARGGKLYESGGQKTGNFHILGDINEGKTVLFGEGYATCASLHMATRLPVVEVFDSGNIEPVLAQLAPRLQGKSLIVCGDDDVLTRDKIVRTVNQIANNDYSRPKLQLKGGIADDEVIIDGVARALRANPECTLRVAYEQSPEGVQRVVGEFLHKRQKVAVKIVNVGREKALAAVAAHGGMAVFPVFESLAGRPTDFNDLQVREGMAVVRRQIGMAMIGKSQAIAPERTPAEVARAAIGEGVVLNDAKDNGQYVGAVVGNTTSHAVQNVGRKTAVAHDLGKLDRVPQVGAAAKIVYSNGRGEVASRDVEQLKTHARTR</sequence>
<evidence type="ECO:0000313" key="4">
    <source>
        <dbReference type="EMBL" id="NLP65514.1"/>
    </source>
</evidence>
<feature type="domain" description="DUF5710" evidence="3">
    <location>
        <begin position="43"/>
        <end position="76"/>
    </location>
</feature>
<evidence type="ECO:0000259" key="2">
    <source>
        <dbReference type="Pfam" id="PF18790"/>
    </source>
</evidence>
<comment type="caution">
    <text evidence="4">The sequence shown here is derived from an EMBL/GenBank/DDBJ whole genome shotgun (WGS) entry which is preliminary data.</text>
</comment>
<evidence type="ECO:0000256" key="1">
    <source>
        <dbReference type="SAM" id="MobiDB-lite"/>
    </source>
</evidence>
<dbReference type="InterPro" id="IPR040782">
    <property type="entry name" value="KfrB"/>
</dbReference>
<proteinExistence type="predicted"/>
<dbReference type="OrthoDB" id="7235451at2"/>
<name>A0A8T6ZN21_9BURK</name>
<accession>A0A8T6ZN21</accession>
<protein>
    <recommendedName>
        <fullName evidence="6">DNA primase</fullName>
    </recommendedName>
</protein>
<gene>
    <name evidence="4" type="ORF">NH14_031130</name>
</gene>
<dbReference type="InterPro" id="IPR034154">
    <property type="entry name" value="TOPRIM_DnaG/twinkle"/>
</dbReference>
<dbReference type="Pfam" id="PF18790">
    <property type="entry name" value="KfrB"/>
    <property type="match status" value="1"/>
</dbReference>
<evidence type="ECO:0000259" key="3">
    <source>
        <dbReference type="Pfam" id="PF18974"/>
    </source>
</evidence>
<dbReference type="InterPro" id="IPR043764">
    <property type="entry name" value="DUF5710"/>
</dbReference>
<feature type="region of interest" description="Disordered" evidence="1">
    <location>
        <begin position="1"/>
        <end position="27"/>
    </location>
</feature>
<dbReference type="RefSeq" id="WP_052148579.1">
    <property type="nucleotide sequence ID" value="NZ_CADFGF010000021.1"/>
</dbReference>
<dbReference type="Proteomes" id="UP000030460">
    <property type="component" value="Unassembled WGS sequence"/>
</dbReference>
<reference evidence="4" key="1">
    <citation type="journal article" date="2015" name="Genome Announc.">
        <title>Draft Genome Sequence of the Polyhydroxyalkanoate-Producing Bacterium Burkholderia sacchari LMG 19450 Isolated from Brazilian Sugarcane Plantation Soil.</title>
        <authorList>
            <person name="Alexandrino P.M."/>
            <person name="Mendonca T.T."/>
            <person name="Guaman Bautista L.P."/>
            <person name="Cherix J."/>
            <person name="Lozano-Sakalauskas G.C."/>
            <person name="Fujita A."/>
            <person name="Ramos Filho E."/>
            <person name="Long P."/>
            <person name="Padilla G."/>
            <person name="Taciro M.K."/>
            <person name="Gomez J.G."/>
            <person name="Silva L.F."/>
        </authorList>
    </citation>
    <scope>NUCLEOTIDE SEQUENCE</scope>
    <source>
        <strain evidence="4">LMG 19450</strain>
    </source>
</reference>